<evidence type="ECO:0000313" key="2">
    <source>
        <dbReference type="Proteomes" id="UP000076798"/>
    </source>
</evidence>
<dbReference type="Proteomes" id="UP000076798">
    <property type="component" value="Unassembled WGS sequence"/>
</dbReference>
<proteinExistence type="predicted"/>
<organism evidence="1 2">
    <name type="scientific">Sistotremastrum suecicum HHB10207 ss-3</name>
    <dbReference type="NCBI Taxonomy" id="1314776"/>
    <lineage>
        <taxon>Eukaryota</taxon>
        <taxon>Fungi</taxon>
        <taxon>Dikarya</taxon>
        <taxon>Basidiomycota</taxon>
        <taxon>Agaricomycotina</taxon>
        <taxon>Agaricomycetes</taxon>
        <taxon>Sistotremastrales</taxon>
        <taxon>Sistotremastraceae</taxon>
        <taxon>Sistotremastrum</taxon>
    </lineage>
</organism>
<sequence length="102" mass="11205">QTDSPSAALPPGEERSEQFVLEVSEYFERLDAIHGNIRTAIAHIRKARIAPSTINAPPLGFVPPSFGVGLPEADASIAQGFQECRVERDAWKSIYEALIEKK</sequence>
<dbReference type="EMBL" id="KV428244">
    <property type="protein sequence ID" value="KZT33404.1"/>
    <property type="molecule type" value="Genomic_DNA"/>
</dbReference>
<feature type="non-terminal residue" evidence="1">
    <location>
        <position position="102"/>
    </location>
</feature>
<evidence type="ECO:0000313" key="1">
    <source>
        <dbReference type="EMBL" id="KZT33404.1"/>
    </source>
</evidence>
<protein>
    <recommendedName>
        <fullName evidence="3">Mediator complex subunit 11</fullName>
    </recommendedName>
</protein>
<reference evidence="1 2" key="1">
    <citation type="journal article" date="2016" name="Mol. Biol. Evol.">
        <title>Comparative Genomics of Early-Diverging Mushroom-Forming Fungi Provides Insights into the Origins of Lignocellulose Decay Capabilities.</title>
        <authorList>
            <person name="Nagy L.G."/>
            <person name="Riley R."/>
            <person name="Tritt A."/>
            <person name="Adam C."/>
            <person name="Daum C."/>
            <person name="Floudas D."/>
            <person name="Sun H."/>
            <person name="Yadav J.S."/>
            <person name="Pangilinan J."/>
            <person name="Larsson K.H."/>
            <person name="Matsuura K."/>
            <person name="Barry K."/>
            <person name="Labutti K."/>
            <person name="Kuo R."/>
            <person name="Ohm R.A."/>
            <person name="Bhattacharya S.S."/>
            <person name="Shirouzu T."/>
            <person name="Yoshinaga Y."/>
            <person name="Martin F.M."/>
            <person name="Grigoriev I.V."/>
            <person name="Hibbett D.S."/>
        </authorList>
    </citation>
    <scope>NUCLEOTIDE SEQUENCE [LARGE SCALE GENOMIC DNA]</scope>
    <source>
        <strain evidence="1 2">HHB10207 ss-3</strain>
    </source>
</reference>
<dbReference type="AlphaFoldDB" id="A0A165YMF5"/>
<keyword evidence="2" id="KW-1185">Reference proteome</keyword>
<feature type="non-terminal residue" evidence="1">
    <location>
        <position position="1"/>
    </location>
</feature>
<name>A0A165YMF5_9AGAM</name>
<gene>
    <name evidence="1" type="ORF">SISSUDRAFT_970571</name>
</gene>
<accession>A0A165YMF5</accession>
<evidence type="ECO:0008006" key="3">
    <source>
        <dbReference type="Google" id="ProtNLM"/>
    </source>
</evidence>
<dbReference type="OrthoDB" id="3358442at2759"/>